<sequence length="239" mass="25706">MAELLNSTQNSSTNVPCDENPSVLGNMAQNEASGRRTPSGASRLPSKATTIWALVLNAMAVVIIVTGTKVTGTKSFRSNSNTHKYNREFPSDLDVAFPPPRRTRSPVTSSPPRIRRSKPPSTTPVNRPIVSPPLIIPPPLVSNPNVFGDPSFSRPGIIQTPSFTGSTADEFTNPFFPSSRPGIIQTPSFTGSTTDEFINPFSPSSDDDGGVSSMSMRMTNDIISAPEVDYYDDDDLGSR</sequence>
<feature type="region of interest" description="Disordered" evidence="1">
    <location>
        <begin position="1"/>
        <end position="44"/>
    </location>
</feature>
<feature type="region of interest" description="Disordered" evidence="1">
    <location>
        <begin position="72"/>
        <end position="129"/>
    </location>
</feature>
<evidence type="ECO:0000313" key="4">
    <source>
        <dbReference type="Proteomes" id="UP001516023"/>
    </source>
</evidence>
<evidence type="ECO:0000313" key="3">
    <source>
        <dbReference type="EMBL" id="KAL3788890.1"/>
    </source>
</evidence>
<feature type="transmembrane region" description="Helical" evidence="2">
    <location>
        <begin position="51"/>
        <end position="70"/>
    </location>
</feature>
<accession>A0ABD3PL09</accession>
<keyword evidence="2" id="KW-0472">Membrane</keyword>
<feature type="compositionally biased region" description="Low complexity" evidence="1">
    <location>
        <begin position="119"/>
        <end position="129"/>
    </location>
</feature>
<comment type="caution">
    <text evidence="3">The sequence shown here is derived from an EMBL/GenBank/DDBJ whole genome shotgun (WGS) entry which is preliminary data.</text>
</comment>
<dbReference type="AlphaFoldDB" id="A0ABD3PL09"/>
<keyword evidence="4" id="KW-1185">Reference proteome</keyword>
<organism evidence="3 4">
    <name type="scientific">Cyclotella cryptica</name>
    <dbReference type="NCBI Taxonomy" id="29204"/>
    <lineage>
        <taxon>Eukaryota</taxon>
        <taxon>Sar</taxon>
        <taxon>Stramenopiles</taxon>
        <taxon>Ochrophyta</taxon>
        <taxon>Bacillariophyta</taxon>
        <taxon>Coscinodiscophyceae</taxon>
        <taxon>Thalassiosirophycidae</taxon>
        <taxon>Stephanodiscales</taxon>
        <taxon>Stephanodiscaceae</taxon>
        <taxon>Cyclotella</taxon>
    </lineage>
</organism>
<proteinExistence type="predicted"/>
<evidence type="ECO:0000256" key="1">
    <source>
        <dbReference type="SAM" id="MobiDB-lite"/>
    </source>
</evidence>
<keyword evidence="2" id="KW-1133">Transmembrane helix</keyword>
<reference evidence="3 4" key="1">
    <citation type="journal article" date="2020" name="G3 (Bethesda)">
        <title>Improved Reference Genome for Cyclotella cryptica CCMP332, a Model for Cell Wall Morphogenesis, Salinity Adaptation, and Lipid Production in Diatoms (Bacillariophyta).</title>
        <authorList>
            <person name="Roberts W.R."/>
            <person name="Downey K.M."/>
            <person name="Ruck E.C."/>
            <person name="Traller J.C."/>
            <person name="Alverson A.J."/>
        </authorList>
    </citation>
    <scope>NUCLEOTIDE SEQUENCE [LARGE SCALE GENOMIC DNA]</scope>
    <source>
        <strain evidence="3 4">CCMP332</strain>
    </source>
</reference>
<protein>
    <recommendedName>
        <fullName evidence="5">Transmembrane protein</fullName>
    </recommendedName>
</protein>
<gene>
    <name evidence="3" type="ORF">HJC23_002644</name>
</gene>
<dbReference type="Proteomes" id="UP001516023">
    <property type="component" value="Unassembled WGS sequence"/>
</dbReference>
<dbReference type="EMBL" id="JABMIG020000150">
    <property type="protein sequence ID" value="KAL3788890.1"/>
    <property type="molecule type" value="Genomic_DNA"/>
</dbReference>
<keyword evidence="2" id="KW-0812">Transmembrane</keyword>
<evidence type="ECO:0008006" key="5">
    <source>
        <dbReference type="Google" id="ProtNLM"/>
    </source>
</evidence>
<name>A0ABD3PL09_9STRA</name>
<evidence type="ECO:0000256" key="2">
    <source>
        <dbReference type="SAM" id="Phobius"/>
    </source>
</evidence>
<feature type="compositionally biased region" description="Polar residues" evidence="1">
    <location>
        <begin position="1"/>
        <end position="15"/>
    </location>
</feature>